<dbReference type="EMBL" id="QDKJ01000008">
    <property type="protein sequence ID" value="PWC12024.1"/>
    <property type="molecule type" value="Genomic_DNA"/>
</dbReference>
<proteinExistence type="predicted"/>
<evidence type="ECO:0000313" key="1">
    <source>
        <dbReference type="EMBL" id="PWC12024.1"/>
    </source>
</evidence>
<accession>A0A2U1TRI3</accession>
<comment type="caution">
    <text evidence="1">The sequence shown here is derived from an EMBL/GenBank/DDBJ whole genome shotgun (WGS) entry which is preliminary data.</text>
</comment>
<keyword evidence="2" id="KW-1185">Reference proteome</keyword>
<dbReference type="RefSeq" id="WP_109054603.1">
    <property type="nucleotide sequence ID" value="NZ_QDKJ01000008.1"/>
</dbReference>
<protein>
    <submittedName>
        <fullName evidence="1">Uncharacterized protein</fullName>
    </submittedName>
</protein>
<evidence type="ECO:0000313" key="2">
    <source>
        <dbReference type="Proteomes" id="UP000245138"/>
    </source>
</evidence>
<organism evidence="1 2">
    <name type="scientific">Brenneria roseae subsp. americana</name>
    <dbReference type="NCBI Taxonomy" id="1508507"/>
    <lineage>
        <taxon>Bacteria</taxon>
        <taxon>Pseudomonadati</taxon>
        <taxon>Pseudomonadota</taxon>
        <taxon>Gammaproteobacteria</taxon>
        <taxon>Enterobacterales</taxon>
        <taxon>Pectobacteriaceae</taxon>
        <taxon>Brenneria</taxon>
    </lineage>
</organism>
<name>A0A2U1TRI3_9GAMM</name>
<dbReference type="Proteomes" id="UP000245138">
    <property type="component" value="Unassembled WGS sequence"/>
</dbReference>
<reference evidence="1 2" key="1">
    <citation type="submission" date="2018-04" db="EMBL/GenBank/DDBJ databases">
        <title>Brenneria corticis sp.nov.</title>
        <authorList>
            <person name="Li Y."/>
        </authorList>
    </citation>
    <scope>NUCLEOTIDE SEQUENCE [LARGE SCALE GENOMIC DNA]</scope>
    <source>
        <strain evidence="1 2">LMG 27715</strain>
    </source>
</reference>
<dbReference type="AlphaFoldDB" id="A0A2U1TRI3"/>
<dbReference type="OrthoDB" id="6556103at2"/>
<sequence>MNIHNLTWYPAQRSRVESIIGLAVVQVCEQGRPINTRTLLDFMYVQLGEMKKSDDREGMMTAISILEKNQDTYAKE</sequence>
<gene>
    <name evidence="1" type="ORF">B4923_12025</name>
</gene>